<name>A0A9P8Y226_9PEZI</name>
<organism evidence="1 2">
    <name type="scientific">Microdochium trichocladiopsis</name>
    <dbReference type="NCBI Taxonomy" id="1682393"/>
    <lineage>
        <taxon>Eukaryota</taxon>
        <taxon>Fungi</taxon>
        <taxon>Dikarya</taxon>
        <taxon>Ascomycota</taxon>
        <taxon>Pezizomycotina</taxon>
        <taxon>Sordariomycetes</taxon>
        <taxon>Xylariomycetidae</taxon>
        <taxon>Xylariales</taxon>
        <taxon>Microdochiaceae</taxon>
        <taxon>Microdochium</taxon>
    </lineage>
</organism>
<accession>A0A9P8Y226</accession>
<dbReference type="Proteomes" id="UP000756346">
    <property type="component" value="Unassembled WGS sequence"/>
</dbReference>
<dbReference type="RefSeq" id="XP_046010490.1">
    <property type="nucleotide sequence ID" value="XM_046162648.1"/>
</dbReference>
<dbReference type="AlphaFoldDB" id="A0A9P8Y226"/>
<comment type="caution">
    <text evidence="1">The sequence shown here is derived from an EMBL/GenBank/DDBJ whole genome shotgun (WGS) entry which is preliminary data.</text>
</comment>
<proteinExistence type="predicted"/>
<protein>
    <submittedName>
        <fullName evidence="1">Uncharacterized protein</fullName>
    </submittedName>
</protein>
<sequence length="134" mass="14850">MDHHPDLRGDGKDYTKLAMICLRCRAQNKAKAERLRVACETVKDKAEELAAQAKLWSALLCQLMAEVQVRLSDILEKCTEIQELRHEQEDLACENENLERGLAIMSDMLQALGNQHGNTGVEAFATTAAIRAGG</sequence>
<keyword evidence="2" id="KW-1185">Reference proteome</keyword>
<evidence type="ECO:0000313" key="1">
    <source>
        <dbReference type="EMBL" id="KAH7027691.1"/>
    </source>
</evidence>
<dbReference type="GeneID" id="70192194"/>
<gene>
    <name evidence="1" type="ORF">B0I36DRAFT_432908</name>
</gene>
<dbReference type="EMBL" id="JAGTJQ010000007">
    <property type="protein sequence ID" value="KAH7027691.1"/>
    <property type="molecule type" value="Genomic_DNA"/>
</dbReference>
<evidence type="ECO:0000313" key="2">
    <source>
        <dbReference type="Proteomes" id="UP000756346"/>
    </source>
</evidence>
<reference evidence="1" key="1">
    <citation type="journal article" date="2021" name="Nat. Commun.">
        <title>Genetic determinants of endophytism in the Arabidopsis root mycobiome.</title>
        <authorList>
            <person name="Mesny F."/>
            <person name="Miyauchi S."/>
            <person name="Thiergart T."/>
            <person name="Pickel B."/>
            <person name="Atanasova L."/>
            <person name="Karlsson M."/>
            <person name="Huettel B."/>
            <person name="Barry K.W."/>
            <person name="Haridas S."/>
            <person name="Chen C."/>
            <person name="Bauer D."/>
            <person name="Andreopoulos W."/>
            <person name="Pangilinan J."/>
            <person name="LaButti K."/>
            <person name="Riley R."/>
            <person name="Lipzen A."/>
            <person name="Clum A."/>
            <person name="Drula E."/>
            <person name="Henrissat B."/>
            <person name="Kohler A."/>
            <person name="Grigoriev I.V."/>
            <person name="Martin F.M."/>
            <person name="Hacquard S."/>
        </authorList>
    </citation>
    <scope>NUCLEOTIDE SEQUENCE</scope>
    <source>
        <strain evidence="1">MPI-CAGE-CH-0230</strain>
    </source>
</reference>